<dbReference type="PANTHER" id="PTHR34368:SF1">
    <property type="entry name" value="OS01G0962200 PROTEIN"/>
    <property type="match status" value="1"/>
</dbReference>
<evidence type="ECO:0000313" key="3">
    <source>
        <dbReference type="EMBL" id="RYR69869.1"/>
    </source>
</evidence>
<proteinExistence type="predicted"/>
<organism evidence="3 4">
    <name type="scientific">Arachis hypogaea</name>
    <name type="common">Peanut</name>
    <dbReference type="NCBI Taxonomy" id="3818"/>
    <lineage>
        <taxon>Eukaryota</taxon>
        <taxon>Viridiplantae</taxon>
        <taxon>Streptophyta</taxon>
        <taxon>Embryophyta</taxon>
        <taxon>Tracheophyta</taxon>
        <taxon>Spermatophyta</taxon>
        <taxon>Magnoliopsida</taxon>
        <taxon>eudicotyledons</taxon>
        <taxon>Gunneridae</taxon>
        <taxon>Pentapetalae</taxon>
        <taxon>rosids</taxon>
        <taxon>fabids</taxon>
        <taxon>Fabales</taxon>
        <taxon>Fabaceae</taxon>
        <taxon>Papilionoideae</taxon>
        <taxon>50 kb inversion clade</taxon>
        <taxon>dalbergioids sensu lato</taxon>
        <taxon>Dalbergieae</taxon>
        <taxon>Pterocarpus clade</taxon>
        <taxon>Arachis</taxon>
    </lineage>
</organism>
<name>A0A445E356_ARAHY</name>
<gene>
    <name evidence="3" type="ORF">Ahy_A03g016410</name>
</gene>
<keyword evidence="1" id="KW-0812">Transmembrane</keyword>
<reference evidence="3 4" key="1">
    <citation type="submission" date="2019-01" db="EMBL/GenBank/DDBJ databases">
        <title>Sequencing of cultivated peanut Arachis hypogaea provides insights into genome evolution and oil improvement.</title>
        <authorList>
            <person name="Chen X."/>
        </authorList>
    </citation>
    <scope>NUCLEOTIDE SEQUENCE [LARGE SCALE GENOMIC DNA]</scope>
    <source>
        <strain evidence="4">cv. Fuhuasheng</strain>
        <tissue evidence="3">Leaves</tissue>
    </source>
</reference>
<dbReference type="AlphaFoldDB" id="A0A445E356"/>
<accession>A0A445E356</accession>
<keyword evidence="1" id="KW-0472">Membrane</keyword>
<feature type="transmembrane region" description="Helical" evidence="1">
    <location>
        <begin position="60"/>
        <end position="82"/>
    </location>
</feature>
<keyword evidence="1" id="KW-1133">Transmembrane helix</keyword>
<evidence type="ECO:0000256" key="2">
    <source>
        <dbReference type="SAM" id="SignalP"/>
    </source>
</evidence>
<feature type="chain" id="PRO_5019173406" evidence="2">
    <location>
        <begin position="28"/>
        <end position="147"/>
    </location>
</feature>
<dbReference type="EMBL" id="SDMP01000003">
    <property type="protein sequence ID" value="RYR69869.1"/>
    <property type="molecule type" value="Genomic_DNA"/>
</dbReference>
<keyword evidence="2" id="KW-0732">Signal</keyword>
<keyword evidence="4" id="KW-1185">Reference proteome</keyword>
<dbReference type="PANTHER" id="PTHR34368">
    <property type="entry name" value="OS01G0962200 PROTEIN"/>
    <property type="match status" value="1"/>
</dbReference>
<feature type="transmembrane region" description="Helical" evidence="1">
    <location>
        <begin position="94"/>
        <end position="112"/>
    </location>
</feature>
<protein>
    <submittedName>
        <fullName evidence="3">Uncharacterized protein</fullName>
    </submittedName>
</protein>
<feature type="transmembrane region" description="Helical" evidence="1">
    <location>
        <begin position="118"/>
        <end position="135"/>
    </location>
</feature>
<comment type="caution">
    <text evidence="3">The sequence shown here is derived from an EMBL/GenBank/DDBJ whole genome shotgun (WGS) entry which is preliminary data.</text>
</comment>
<evidence type="ECO:0000256" key="1">
    <source>
        <dbReference type="SAM" id="Phobius"/>
    </source>
</evidence>
<evidence type="ECO:0000313" key="4">
    <source>
        <dbReference type="Proteomes" id="UP000289738"/>
    </source>
</evidence>
<dbReference type="Proteomes" id="UP000289738">
    <property type="component" value="Chromosome A03"/>
</dbReference>
<sequence length="147" mass="16715">MRKRTVLAWLVAVVCFVVLMIVTPAIPQSQEYHDFADQRTFFGIPNALNVFVPKSLQGELWGWTCFYVGVAAVAVGSSYYHLKPDDARLVWDRLPMTIAFTSIVAIFIIERIDERKGMISIIPLLLIGIISIVYWRQAYSFVLLCTV</sequence>
<feature type="signal peptide" evidence="2">
    <location>
        <begin position="1"/>
        <end position="27"/>
    </location>
</feature>